<organism evidence="2 3">
    <name type="scientific">Remersonia thermophila</name>
    <dbReference type="NCBI Taxonomy" id="72144"/>
    <lineage>
        <taxon>Eukaryota</taxon>
        <taxon>Fungi</taxon>
        <taxon>Dikarya</taxon>
        <taxon>Ascomycota</taxon>
        <taxon>Pezizomycotina</taxon>
        <taxon>Sordariomycetes</taxon>
        <taxon>Sordariomycetidae</taxon>
        <taxon>Sordariales</taxon>
        <taxon>Sordariales incertae sedis</taxon>
        <taxon>Remersonia</taxon>
    </lineage>
</organism>
<sequence length="355" mass="38902">MAHMTNPLATPDQLFQRRSLGALPMELQDIIFFSTQCLTQAAGLLLQLPQSVTAQANVLLARYWLVESMMAHEFSDVSAATLYLVAKLSSHPVSPRDVAYIYTYLLSSSSAFFHDPSSRPPPPPPPPFGSESTTTATASSFSSDKSNTPYLSPSGYQAFHARLLRLEGLVLAALGFDTHVALPHPLAVTYLQALDFFSFRRDGSKEAGRRALAARAVAYLNAALLSPQALYLTHQPPALAVAAMYSAARDVGAKMPECEWWEVFDVDREELGFLVVGMRSVEGWGRKMRKDMKEAMRGRERGMLTRKDVEGELRRRGLVAGDEVGNGSKMAVVDAAEEEAARRLDEKMAEMASAA</sequence>
<comment type="caution">
    <text evidence="2">The sequence shown here is derived from an EMBL/GenBank/DDBJ whole genome shotgun (WGS) entry which is preliminary data.</text>
</comment>
<dbReference type="PANTHER" id="PTHR10026">
    <property type="entry name" value="CYCLIN"/>
    <property type="match status" value="1"/>
</dbReference>
<dbReference type="EMBL" id="JAZGUE010000004">
    <property type="protein sequence ID" value="KAL2266993.1"/>
    <property type="molecule type" value="Genomic_DNA"/>
</dbReference>
<evidence type="ECO:0000313" key="3">
    <source>
        <dbReference type="Proteomes" id="UP001600064"/>
    </source>
</evidence>
<feature type="compositionally biased region" description="Low complexity" evidence="1">
    <location>
        <begin position="130"/>
        <end position="147"/>
    </location>
</feature>
<feature type="compositionally biased region" description="Pro residues" evidence="1">
    <location>
        <begin position="118"/>
        <end position="128"/>
    </location>
</feature>
<evidence type="ECO:0008006" key="4">
    <source>
        <dbReference type="Google" id="ProtNLM"/>
    </source>
</evidence>
<dbReference type="GeneID" id="98125385"/>
<dbReference type="RefSeq" id="XP_070865720.1">
    <property type="nucleotide sequence ID" value="XM_071010741.1"/>
</dbReference>
<dbReference type="Gene3D" id="1.10.472.10">
    <property type="entry name" value="Cyclin-like"/>
    <property type="match status" value="2"/>
</dbReference>
<accession>A0ABR4D9E7</accession>
<feature type="region of interest" description="Disordered" evidence="1">
    <location>
        <begin position="115"/>
        <end position="147"/>
    </location>
</feature>
<name>A0ABR4D9E7_9PEZI</name>
<dbReference type="Proteomes" id="UP001600064">
    <property type="component" value="Unassembled WGS sequence"/>
</dbReference>
<evidence type="ECO:0000256" key="1">
    <source>
        <dbReference type="SAM" id="MobiDB-lite"/>
    </source>
</evidence>
<dbReference type="SUPFAM" id="SSF47954">
    <property type="entry name" value="Cyclin-like"/>
    <property type="match status" value="2"/>
</dbReference>
<dbReference type="InterPro" id="IPR043198">
    <property type="entry name" value="Cyclin/Ssn8"/>
</dbReference>
<dbReference type="InterPro" id="IPR036915">
    <property type="entry name" value="Cyclin-like_sf"/>
</dbReference>
<proteinExistence type="predicted"/>
<reference evidence="2 3" key="1">
    <citation type="journal article" date="2024" name="Commun. Biol.">
        <title>Comparative genomic analysis of thermophilic fungi reveals convergent evolutionary adaptations and gene losses.</title>
        <authorList>
            <person name="Steindorff A.S."/>
            <person name="Aguilar-Pontes M.V."/>
            <person name="Robinson A.J."/>
            <person name="Andreopoulos B."/>
            <person name="LaButti K."/>
            <person name="Kuo A."/>
            <person name="Mondo S."/>
            <person name="Riley R."/>
            <person name="Otillar R."/>
            <person name="Haridas S."/>
            <person name="Lipzen A."/>
            <person name="Grimwood J."/>
            <person name="Schmutz J."/>
            <person name="Clum A."/>
            <person name="Reid I.D."/>
            <person name="Moisan M.C."/>
            <person name="Butler G."/>
            <person name="Nguyen T.T.M."/>
            <person name="Dewar K."/>
            <person name="Conant G."/>
            <person name="Drula E."/>
            <person name="Henrissat B."/>
            <person name="Hansel C."/>
            <person name="Singer S."/>
            <person name="Hutchinson M.I."/>
            <person name="de Vries R.P."/>
            <person name="Natvig D.O."/>
            <person name="Powell A.J."/>
            <person name="Tsang A."/>
            <person name="Grigoriev I.V."/>
        </authorList>
    </citation>
    <scope>NUCLEOTIDE SEQUENCE [LARGE SCALE GENOMIC DNA]</scope>
    <source>
        <strain evidence="2 3">ATCC 22073</strain>
    </source>
</reference>
<gene>
    <name evidence="2" type="ORF">VTJ83DRAFT_4270</name>
</gene>
<protein>
    <recommendedName>
        <fullName evidence="4">Cyclin domain-containing protein</fullName>
    </recommendedName>
</protein>
<keyword evidence="3" id="KW-1185">Reference proteome</keyword>
<evidence type="ECO:0000313" key="2">
    <source>
        <dbReference type="EMBL" id="KAL2266993.1"/>
    </source>
</evidence>